<evidence type="ECO:0000256" key="5">
    <source>
        <dbReference type="ARBA" id="ARBA00022692"/>
    </source>
</evidence>
<dbReference type="UniPathway" id="UPA00196"/>
<accession>A0A0H5C172</accession>
<comment type="subcellular location">
    <subcellularLocation>
        <location evidence="1">Endoplasmic reticulum membrane</location>
        <topology evidence="1">Multi-pass membrane protein</topology>
    </subcellularLocation>
</comment>
<organism evidence="11 12">
    <name type="scientific">Cyberlindnera jadinii (strain ATCC 18201 / CBS 1600 / BCRC 20928 / JCM 3617 / NBRC 0987 / NRRL Y-1542)</name>
    <name type="common">Torula yeast</name>
    <name type="synonym">Candida utilis</name>
    <dbReference type="NCBI Taxonomy" id="983966"/>
    <lineage>
        <taxon>Eukaryota</taxon>
        <taxon>Fungi</taxon>
        <taxon>Dikarya</taxon>
        <taxon>Ascomycota</taxon>
        <taxon>Saccharomycotina</taxon>
        <taxon>Saccharomycetes</taxon>
        <taxon>Phaffomycetales</taxon>
        <taxon>Phaffomycetaceae</taxon>
        <taxon>Cyberlindnera</taxon>
    </lineage>
</organism>
<feature type="transmembrane region" description="Helical" evidence="10">
    <location>
        <begin position="20"/>
        <end position="41"/>
    </location>
</feature>
<keyword evidence="6" id="KW-0256">Endoplasmic reticulum</keyword>
<dbReference type="Proteomes" id="UP000038830">
    <property type="component" value="Unassembled WGS sequence"/>
</dbReference>
<keyword evidence="8 10" id="KW-0472">Membrane</keyword>
<dbReference type="PANTHER" id="PTHR21072:SF13">
    <property type="entry name" value="GPI TRANSAMIDASE COMPONENT PIG-S"/>
    <property type="match status" value="1"/>
</dbReference>
<comment type="similarity">
    <text evidence="3">Belongs to the PIGS family.</text>
</comment>
<evidence type="ECO:0000313" key="11">
    <source>
        <dbReference type="EMBL" id="CEP21192.1"/>
    </source>
</evidence>
<keyword evidence="4" id="KW-0337">GPI-anchor biosynthesis</keyword>
<feature type="transmembrane region" description="Helical" evidence="10">
    <location>
        <begin position="463"/>
        <end position="485"/>
    </location>
</feature>
<name>A0A0H5C172_CYBJN</name>
<proteinExistence type="inferred from homology"/>
<comment type="pathway">
    <text evidence="2">Glycolipid biosynthesis; glycosylphosphatidylinositol-anchor biosynthesis.</text>
</comment>
<evidence type="ECO:0000256" key="4">
    <source>
        <dbReference type="ARBA" id="ARBA00022502"/>
    </source>
</evidence>
<dbReference type="EMBL" id="CDQK01000001">
    <property type="protein sequence ID" value="CEP21192.1"/>
    <property type="molecule type" value="Genomic_DNA"/>
</dbReference>
<evidence type="ECO:0000256" key="8">
    <source>
        <dbReference type="ARBA" id="ARBA00023136"/>
    </source>
</evidence>
<evidence type="ECO:0000256" key="7">
    <source>
        <dbReference type="ARBA" id="ARBA00022989"/>
    </source>
</evidence>
<dbReference type="GO" id="GO:0042765">
    <property type="term" value="C:GPI-anchor transamidase complex"/>
    <property type="evidence" value="ECO:0007669"/>
    <property type="project" value="InterPro"/>
</dbReference>
<evidence type="ECO:0000256" key="1">
    <source>
        <dbReference type="ARBA" id="ARBA00004477"/>
    </source>
</evidence>
<dbReference type="AlphaFoldDB" id="A0A0H5C172"/>
<dbReference type="InterPro" id="IPR019540">
    <property type="entry name" value="PtdIno-glycan_biosynth_class_S"/>
</dbReference>
<evidence type="ECO:0000256" key="9">
    <source>
        <dbReference type="ARBA" id="ARBA00023180"/>
    </source>
</evidence>
<reference evidence="12" key="1">
    <citation type="journal article" date="2015" name="J. Biotechnol.">
        <title>The structure of the Cyberlindnera jadinii genome and its relation to Candida utilis analyzed by the occurrence of single nucleotide polymorphisms.</title>
        <authorList>
            <person name="Rupp O."/>
            <person name="Brinkrolf K."/>
            <person name="Buerth C."/>
            <person name="Kunigo M."/>
            <person name="Schneider J."/>
            <person name="Jaenicke S."/>
            <person name="Goesmann A."/>
            <person name="Puehler A."/>
            <person name="Jaeger K.-E."/>
            <person name="Ernst J.F."/>
        </authorList>
    </citation>
    <scope>NUCLEOTIDE SEQUENCE [LARGE SCALE GENOMIC DNA]</scope>
    <source>
        <strain evidence="12">ATCC 18201 / CBS 1600 / BCRC 20928 / JCM 3617 / NBRC 0987 / NRRL Y-1542</strain>
    </source>
</reference>
<dbReference type="Pfam" id="PF10510">
    <property type="entry name" value="PIG-S"/>
    <property type="match status" value="1"/>
</dbReference>
<gene>
    <name evidence="11" type="ORF">BN1211_1228</name>
</gene>
<evidence type="ECO:0000256" key="6">
    <source>
        <dbReference type="ARBA" id="ARBA00022824"/>
    </source>
</evidence>
<evidence type="ECO:0008006" key="13">
    <source>
        <dbReference type="Google" id="ProtNLM"/>
    </source>
</evidence>
<sequence>MASEQVTRILESESLKSLTLRRWVICSIVALYVFVGVPLWFKLTEIYRAPLPSNFINLLHSQGNIDIRITNEVYLDVLDGLKFPDLAEAIQVQINHRLEQERVQSPMSVLWNASVLQTSEEVPSDAYVLHLELADNEGISLDETQKHATLFYTMESVKNNDLPFFATQAILDHIFATERRLLTPHKHGINSLRYSPKVHLSFKLLTGDGYPLDWEIAQAIDEYFTPLIQEFKTFINFTIDSEIKYFAQLNLPEGDELTLTDASLSTVMDFAEWDISSNQFSYPTLNFVLYYPSVEQSPLAFHDNTIGSLHSYLIPQWGSVVLMENSIDANTVISKQSLGPLLEVFTSELFKLLGIPTDPKTPQIRVDAMKKYSILENIDRGVDSLVSLLKLSESLPDMSIPKTVLDNVKMALSSRQSAVDKLNLQNDFNGALVDSISMVEHSERAFFDREMVQQAFFPQEHKIAVYMPLIGPMTLICILALLRTLKEVRLYNKKYYE</sequence>
<dbReference type="GO" id="GO:0016255">
    <property type="term" value="P:attachment of GPI anchor to protein"/>
    <property type="evidence" value="ECO:0007669"/>
    <property type="project" value="InterPro"/>
</dbReference>
<dbReference type="GO" id="GO:0006506">
    <property type="term" value="P:GPI anchor biosynthetic process"/>
    <property type="evidence" value="ECO:0007669"/>
    <property type="project" value="UniProtKB-UniPathway"/>
</dbReference>
<evidence type="ECO:0000256" key="10">
    <source>
        <dbReference type="SAM" id="Phobius"/>
    </source>
</evidence>
<evidence type="ECO:0000256" key="3">
    <source>
        <dbReference type="ARBA" id="ARBA00005316"/>
    </source>
</evidence>
<evidence type="ECO:0000256" key="2">
    <source>
        <dbReference type="ARBA" id="ARBA00004687"/>
    </source>
</evidence>
<evidence type="ECO:0000313" key="12">
    <source>
        <dbReference type="Proteomes" id="UP000038830"/>
    </source>
</evidence>
<keyword evidence="7 10" id="KW-1133">Transmembrane helix</keyword>
<dbReference type="PANTHER" id="PTHR21072">
    <property type="entry name" value="GPI TRANSAMIDASE COMPONENT PIG-S"/>
    <property type="match status" value="1"/>
</dbReference>
<protein>
    <recommendedName>
        <fullName evidence="13">GPI transamidase component GPI17</fullName>
    </recommendedName>
</protein>
<keyword evidence="5 10" id="KW-0812">Transmembrane</keyword>
<keyword evidence="9" id="KW-0325">Glycoprotein</keyword>